<evidence type="ECO:0000313" key="8">
    <source>
        <dbReference type="Proteomes" id="UP000322791"/>
    </source>
</evidence>
<reference evidence="7 8" key="1">
    <citation type="submission" date="2019-08" db="EMBL/GenBank/DDBJ databases">
        <authorList>
            <person name="Seo M.-J."/>
        </authorList>
    </citation>
    <scope>NUCLEOTIDE SEQUENCE [LARGE SCALE GENOMIC DNA]</scope>
    <source>
        <strain evidence="7 8">KIGAM108</strain>
    </source>
</reference>
<dbReference type="Gene3D" id="3.40.50.920">
    <property type="match status" value="1"/>
</dbReference>
<dbReference type="InterPro" id="IPR005475">
    <property type="entry name" value="Transketolase-like_Pyr-bd"/>
</dbReference>
<dbReference type="Gene3D" id="3.40.50.970">
    <property type="match status" value="2"/>
</dbReference>
<dbReference type="EMBL" id="VTHL01000013">
    <property type="protein sequence ID" value="TYZ08389.1"/>
    <property type="molecule type" value="Genomic_DNA"/>
</dbReference>
<gene>
    <name evidence="7" type="ORF">FY528_13140</name>
</gene>
<protein>
    <recommendedName>
        <fullName evidence="3">3-methyl-2-oxobutanoate dehydrogenase (2-methylpropanoyl-transferring)</fullName>
        <ecNumber evidence="3">1.2.4.4</ecNumber>
    </recommendedName>
</protein>
<dbReference type="GO" id="GO:0007584">
    <property type="term" value="P:response to nutrient"/>
    <property type="evidence" value="ECO:0007669"/>
    <property type="project" value="TreeGrafter"/>
</dbReference>
<comment type="cofactor">
    <cofactor evidence="1">
        <name>thiamine diphosphate</name>
        <dbReference type="ChEBI" id="CHEBI:58937"/>
    </cofactor>
</comment>
<dbReference type="AlphaFoldDB" id="A0A5D6V0S3"/>
<comment type="function">
    <text evidence="2">E1 component of the 2-oxoglutarate dehydrogenase (OGDH) complex which catalyzes the decarboxylation of 2-oxoglutarate, the first step in the conversion of 2-oxoglutarate to succinyl-CoA and CO(2).</text>
</comment>
<dbReference type="SMART" id="SM00861">
    <property type="entry name" value="Transket_pyr"/>
    <property type="match status" value="1"/>
</dbReference>
<dbReference type="GO" id="GO:0009083">
    <property type="term" value="P:branched-chain amino acid catabolic process"/>
    <property type="evidence" value="ECO:0007669"/>
    <property type="project" value="TreeGrafter"/>
</dbReference>
<dbReference type="InterPro" id="IPR029061">
    <property type="entry name" value="THDP-binding"/>
</dbReference>
<keyword evidence="4" id="KW-0560">Oxidoreductase</keyword>
<name>A0A5D6V0S3_9BACT</name>
<evidence type="ECO:0000256" key="2">
    <source>
        <dbReference type="ARBA" id="ARBA00003906"/>
    </source>
</evidence>
<sequence length="723" mass="78586">MLPQATPTLETDFTHAQPSRATLRQAYLLMRTADEMARLYEENKAVTAKYVHATARGHEAIQLAAASILGPQDYAAPYYRDDALLLGMGLSPYELMLQLLAKRDDPFSGGRTYYSHPSLRRAGVPTIPHQSSATGMQAIPATGMAHGIKYLESQGLNALMPDPRDFYENNQPIPGLYGLQASELAAPLVLCSIGDGAMTEGEVSEALQMAALHQLPIIYLVQDNEWGISATGREMRSMNAYEFAAGFKGLHRLQFDGADFLASYAGMREAADYVRQRQGPVLVHARCPLLGHHTSGVRREWYRGDNLAHHTTQDPLPRFHQQLLELDFTEQELQALGEEARATVQADYQRALAAPNPDPATFADHEFAPPVVTQEAGERSPAGADKALMVDAALHAVDDILREFPEALFYGQDVGGELGGVFREAALLAKKYGDARVFNTPIQEAYIVGSTAGMSAVGAKAIVEIQFADYIWPALNQLVEELSKSCYLSNGQFPVQSLIRVPIGAYGGGGPYHSGSVESTLLTIRGIKVVYPSNAADMKGLMRAAFLDPNPVVMLEHKGLYWSKVPGTEDAKTVEPSAGYVIPLGKAAIAQEASPEKLASGETCVVVTYGMGVHWAKTASRQFAGQVEILDLRTLNPLDWEAVQAAVQRHGKALVLTEEPLLNSFAESLAGRIQRHCFRQLDAPVFTLGAANLPAIALNVELEKQMLPNPDKVAAALRELLAY</sequence>
<evidence type="ECO:0000256" key="4">
    <source>
        <dbReference type="ARBA" id="ARBA00023002"/>
    </source>
</evidence>
<dbReference type="Pfam" id="PF02780">
    <property type="entry name" value="Transketolase_C"/>
    <property type="match status" value="1"/>
</dbReference>
<dbReference type="RefSeq" id="WP_149071478.1">
    <property type="nucleotide sequence ID" value="NZ_VTHL01000013.1"/>
</dbReference>
<keyword evidence="5" id="KW-0786">Thiamine pyrophosphate</keyword>
<dbReference type="CDD" id="cd02000">
    <property type="entry name" value="TPP_E1_PDC_ADC_BCADC"/>
    <property type="match status" value="1"/>
</dbReference>
<evidence type="ECO:0000256" key="5">
    <source>
        <dbReference type="ARBA" id="ARBA00023052"/>
    </source>
</evidence>
<evidence type="ECO:0000313" key="7">
    <source>
        <dbReference type="EMBL" id="TYZ08389.1"/>
    </source>
</evidence>
<feature type="domain" description="Transketolase-like pyrimidine-binding" evidence="6">
    <location>
        <begin position="387"/>
        <end position="563"/>
    </location>
</feature>
<organism evidence="7 8">
    <name type="scientific">Hymenobacter lutimineralis</name>
    <dbReference type="NCBI Taxonomy" id="2606448"/>
    <lineage>
        <taxon>Bacteria</taxon>
        <taxon>Pseudomonadati</taxon>
        <taxon>Bacteroidota</taxon>
        <taxon>Cytophagia</taxon>
        <taxon>Cytophagales</taxon>
        <taxon>Hymenobacteraceae</taxon>
        <taxon>Hymenobacter</taxon>
    </lineage>
</organism>
<accession>A0A5D6V0S3</accession>
<dbReference type="PANTHER" id="PTHR42980">
    <property type="entry name" value="2-OXOISOVALERATE DEHYDROGENASE SUBUNIT BETA-RELATED"/>
    <property type="match status" value="1"/>
</dbReference>
<keyword evidence="8" id="KW-1185">Reference proteome</keyword>
<dbReference type="Proteomes" id="UP000322791">
    <property type="component" value="Unassembled WGS sequence"/>
</dbReference>
<dbReference type="GO" id="GO:0003863">
    <property type="term" value="F:branched-chain 2-oxo acid dehydrogenase activity"/>
    <property type="evidence" value="ECO:0007669"/>
    <property type="project" value="UniProtKB-EC"/>
</dbReference>
<dbReference type="Pfam" id="PF02779">
    <property type="entry name" value="Transket_pyr"/>
    <property type="match status" value="1"/>
</dbReference>
<dbReference type="InterPro" id="IPR033248">
    <property type="entry name" value="Transketolase_C"/>
</dbReference>
<comment type="caution">
    <text evidence="7">The sequence shown here is derived from an EMBL/GenBank/DDBJ whole genome shotgun (WGS) entry which is preliminary data.</text>
</comment>
<evidence type="ECO:0000256" key="3">
    <source>
        <dbReference type="ARBA" id="ARBA00012277"/>
    </source>
</evidence>
<evidence type="ECO:0000259" key="6">
    <source>
        <dbReference type="SMART" id="SM00861"/>
    </source>
</evidence>
<dbReference type="CDD" id="cd07036">
    <property type="entry name" value="TPP_PYR_E1-PDHc-beta_like"/>
    <property type="match status" value="1"/>
</dbReference>
<dbReference type="PANTHER" id="PTHR42980:SF1">
    <property type="entry name" value="2-OXOISOVALERATE DEHYDROGENASE SUBUNIT BETA, MITOCHONDRIAL"/>
    <property type="match status" value="1"/>
</dbReference>
<proteinExistence type="predicted"/>
<dbReference type="SUPFAM" id="SSF52518">
    <property type="entry name" value="Thiamin diphosphate-binding fold (THDP-binding)"/>
    <property type="match status" value="2"/>
</dbReference>
<dbReference type="Pfam" id="PF00676">
    <property type="entry name" value="E1_dh"/>
    <property type="match status" value="1"/>
</dbReference>
<evidence type="ECO:0000256" key="1">
    <source>
        <dbReference type="ARBA" id="ARBA00001964"/>
    </source>
</evidence>
<dbReference type="InterPro" id="IPR001017">
    <property type="entry name" value="DH_E1"/>
</dbReference>
<dbReference type="InterPro" id="IPR009014">
    <property type="entry name" value="Transketo_C/PFOR_II"/>
</dbReference>
<dbReference type="SUPFAM" id="SSF52922">
    <property type="entry name" value="TK C-terminal domain-like"/>
    <property type="match status" value="1"/>
</dbReference>
<dbReference type="EC" id="1.2.4.4" evidence="3"/>